<dbReference type="OrthoDB" id="423199at2759"/>
<sequence length="193" mass="22758">VEASLLITVSKWFRRQLVLNMTHKGSPSIDICEPEEEFQTVWLFLQPGDTAKVTTENLVMLFKWYDKYEMWPLRCHLESFIRSTQKCSKDVLIVAFRMGMMDMVDRILEALLDKGMRDWRECYMYQGLTEKILEYVMKNRKLDRCSNTGAFLVSGPRDWSKCYMYQGLTKKILENVMPNRQLDRSLDSGSCFS</sequence>
<organism evidence="1 2">
    <name type="scientific">Symbiodinium pilosum</name>
    <name type="common">Dinoflagellate</name>
    <dbReference type="NCBI Taxonomy" id="2952"/>
    <lineage>
        <taxon>Eukaryota</taxon>
        <taxon>Sar</taxon>
        <taxon>Alveolata</taxon>
        <taxon>Dinophyceae</taxon>
        <taxon>Suessiales</taxon>
        <taxon>Symbiodiniaceae</taxon>
        <taxon>Symbiodinium</taxon>
    </lineage>
</organism>
<proteinExistence type="predicted"/>
<dbReference type="EMBL" id="CAJNIZ010010810">
    <property type="protein sequence ID" value="CAE7306573.1"/>
    <property type="molecule type" value="Genomic_DNA"/>
</dbReference>
<gene>
    <name evidence="1" type="primary">1a</name>
    <name evidence="1" type="ORF">SPIL2461_LOCUS6934</name>
</gene>
<feature type="non-terminal residue" evidence="1">
    <location>
        <position position="1"/>
    </location>
</feature>
<evidence type="ECO:0000313" key="1">
    <source>
        <dbReference type="EMBL" id="CAE7306573.1"/>
    </source>
</evidence>
<dbReference type="AlphaFoldDB" id="A0A812NH01"/>
<keyword evidence="2" id="KW-1185">Reference proteome</keyword>
<protein>
    <submittedName>
        <fullName evidence="1">1a protein</fullName>
    </submittedName>
</protein>
<reference evidence="1" key="1">
    <citation type="submission" date="2021-02" db="EMBL/GenBank/DDBJ databases">
        <authorList>
            <person name="Dougan E. K."/>
            <person name="Rhodes N."/>
            <person name="Thang M."/>
            <person name="Chan C."/>
        </authorList>
    </citation>
    <scope>NUCLEOTIDE SEQUENCE</scope>
</reference>
<accession>A0A812NH01</accession>
<comment type="caution">
    <text evidence="1">The sequence shown here is derived from an EMBL/GenBank/DDBJ whole genome shotgun (WGS) entry which is preliminary data.</text>
</comment>
<dbReference type="Proteomes" id="UP000649617">
    <property type="component" value="Unassembled WGS sequence"/>
</dbReference>
<name>A0A812NH01_SYMPI</name>
<evidence type="ECO:0000313" key="2">
    <source>
        <dbReference type="Proteomes" id="UP000649617"/>
    </source>
</evidence>